<name>A0AAW2YP31_9EUKA</name>
<evidence type="ECO:0000313" key="2">
    <source>
        <dbReference type="EMBL" id="KAL0478590.1"/>
    </source>
</evidence>
<organism evidence="2 3">
    <name type="scientific">Acrasis kona</name>
    <dbReference type="NCBI Taxonomy" id="1008807"/>
    <lineage>
        <taxon>Eukaryota</taxon>
        <taxon>Discoba</taxon>
        <taxon>Heterolobosea</taxon>
        <taxon>Tetramitia</taxon>
        <taxon>Eutetramitia</taxon>
        <taxon>Acrasidae</taxon>
        <taxon>Acrasis</taxon>
    </lineage>
</organism>
<accession>A0AAW2YP31</accession>
<dbReference type="Gene3D" id="2.170.130.20">
    <property type="entry name" value="LCCL-like domain"/>
    <property type="match status" value="1"/>
</dbReference>
<evidence type="ECO:0000313" key="3">
    <source>
        <dbReference type="Proteomes" id="UP001431209"/>
    </source>
</evidence>
<sequence>MVYFILQTYIMSSSDTGAVPQSLKRKQPAEATQQNKKRKKSSSRPVITYEPGLSLFDAYKPGVIIKVFIPAKYFIVQSNNSSLDGDDSNREEENGESDEDDADSIEERRVYGTDIYSEDSDLVGACQHVGLLRVTELQRSASKIKGLLVSVKIHTPPHKFQATFRNNVRSRNWVNPPDATTNGYSVESVKVLYDKLTPVAVEDAKPQFYDFENSPMDHSALEQHRFLPNVSVVFNLDNEPCLKYTLNSVADKGWSSQHFTSKRLQGNEMLILEAPRMKYEISYDHEKKKYMFVVIDPFAKTREVVNDNLDWRDIEWGIDSVLIRPMETTFKNIRIMQFKLKK</sequence>
<proteinExistence type="predicted"/>
<dbReference type="SUPFAM" id="SSF69848">
    <property type="entry name" value="LCCL domain"/>
    <property type="match status" value="1"/>
</dbReference>
<dbReference type="Proteomes" id="UP001431209">
    <property type="component" value="Unassembled WGS sequence"/>
</dbReference>
<protein>
    <submittedName>
        <fullName evidence="2">Uncharacterized protein</fullName>
    </submittedName>
</protein>
<feature type="region of interest" description="Disordered" evidence="1">
    <location>
        <begin position="80"/>
        <end position="106"/>
    </location>
</feature>
<reference evidence="2 3" key="1">
    <citation type="submission" date="2024-03" db="EMBL/GenBank/DDBJ databases">
        <title>The Acrasis kona genome and developmental transcriptomes reveal deep origins of eukaryotic multicellular pathways.</title>
        <authorList>
            <person name="Sheikh S."/>
            <person name="Fu C.-J."/>
            <person name="Brown M.W."/>
            <person name="Baldauf S.L."/>
        </authorList>
    </citation>
    <scope>NUCLEOTIDE SEQUENCE [LARGE SCALE GENOMIC DNA]</scope>
    <source>
        <strain evidence="2 3">ATCC MYA-3509</strain>
    </source>
</reference>
<comment type="caution">
    <text evidence="2">The sequence shown here is derived from an EMBL/GenBank/DDBJ whole genome shotgun (WGS) entry which is preliminary data.</text>
</comment>
<feature type="region of interest" description="Disordered" evidence="1">
    <location>
        <begin position="17"/>
        <end position="44"/>
    </location>
</feature>
<gene>
    <name evidence="2" type="ORF">AKO1_008148</name>
</gene>
<dbReference type="EMBL" id="JAOPGA020000434">
    <property type="protein sequence ID" value="KAL0478590.1"/>
    <property type="molecule type" value="Genomic_DNA"/>
</dbReference>
<feature type="compositionally biased region" description="Acidic residues" evidence="1">
    <location>
        <begin position="93"/>
        <end position="104"/>
    </location>
</feature>
<dbReference type="InterPro" id="IPR013951">
    <property type="entry name" value="Rxt3"/>
</dbReference>
<evidence type="ECO:0000256" key="1">
    <source>
        <dbReference type="SAM" id="MobiDB-lite"/>
    </source>
</evidence>
<keyword evidence="3" id="KW-1185">Reference proteome</keyword>
<dbReference type="AlphaFoldDB" id="A0AAW2YP31"/>
<dbReference type="Pfam" id="PF08642">
    <property type="entry name" value="Rxt3"/>
    <property type="match status" value="1"/>
</dbReference>
<dbReference type="InterPro" id="IPR036609">
    <property type="entry name" value="LCCL_sf"/>
</dbReference>